<comment type="caution">
    <text evidence="3">The sequence shown here is derived from an EMBL/GenBank/DDBJ whole genome shotgun (WGS) entry which is preliminary data.</text>
</comment>
<evidence type="ECO:0000259" key="2">
    <source>
        <dbReference type="Pfam" id="PF01755"/>
    </source>
</evidence>
<keyword evidence="3" id="KW-0808">Transferase</keyword>
<gene>
    <name evidence="3" type="ORF">CEE69_10910</name>
</gene>
<dbReference type="EMBL" id="NIZW01000007">
    <property type="protein sequence ID" value="PHQ35492.1"/>
    <property type="molecule type" value="Genomic_DNA"/>
</dbReference>
<accession>A0A2G1W8X8</accession>
<dbReference type="CDD" id="cd06532">
    <property type="entry name" value="Glyco_transf_25"/>
    <property type="match status" value="1"/>
</dbReference>
<name>A0A2G1W8X8_9BACT</name>
<feature type="domain" description="Glycosyl transferase family 25" evidence="2">
    <location>
        <begin position="56"/>
        <end position="231"/>
    </location>
</feature>
<dbReference type="AlphaFoldDB" id="A0A2G1W8X8"/>
<sequence>MGRRSSGVRSDRSGTGGSLRRCFETVSDNSSGDDFTNHDHALEWIPHEVENMNVSQALVVTLRRATARQPQVQRILQTCPVPCEIHDAVDGKLLADDELQRWVEPRLHSPSYPFPLNVGEVGCFLSHRGIWQRIVDEGWEQTLVVEDDIELEPGFEESLAFASDHAKPGDYVQFQVRPFSSPHRVMAQQSKWSLLCPDVIPLRTSAQLVTRLAAEKLLDASEQIDRPVDAFIQMRWVTGVRVVVMQPSCVHEVSANLGGSTIGGGKKRPVADRVKREVLRPIYRFQIATRSRRDAA</sequence>
<protein>
    <submittedName>
        <fullName evidence="3">Glycosyl transferase family 25</fullName>
    </submittedName>
</protein>
<feature type="region of interest" description="Disordered" evidence="1">
    <location>
        <begin position="1"/>
        <end position="23"/>
    </location>
</feature>
<dbReference type="InterPro" id="IPR002654">
    <property type="entry name" value="Glyco_trans_25"/>
</dbReference>
<dbReference type="Proteomes" id="UP000225740">
    <property type="component" value="Unassembled WGS sequence"/>
</dbReference>
<dbReference type="GO" id="GO:0016740">
    <property type="term" value="F:transferase activity"/>
    <property type="evidence" value="ECO:0007669"/>
    <property type="project" value="UniProtKB-KW"/>
</dbReference>
<dbReference type="Pfam" id="PF01755">
    <property type="entry name" value="Glyco_transf_25"/>
    <property type="match status" value="1"/>
</dbReference>
<organism evidence="3 4">
    <name type="scientific">Rhodopirellula bahusiensis</name>
    <dbReference type="NCBI Taxonomy" id="2014065"/>
    <lineage>
        <taxon>Bacteria</taxon>
        <taxon>Pseudomonadati</taxon>
        <taxon>Planctomycetota</taxon>
        <taxon>Planctomycetia</taxon>
        <taxon>Pirellulales</taxon>
        <taxon>Pirellulaceae</taxon>
        <taxon>Rhodopirellula</taxon>
    </lineage>
</organism>
<evidence type="ECO:0000313" key="4">
    <source>
        <dbReference type="Proteomes" id="UP000225740"/>
    </source>
</evidence>
<evidence type="ECO:0000256" key="1">
    <source>
        <dbReference type="SAM" id="MobiDB-lite"/>
    </source>
</evidence>
<reference evidence="3 4" key="1">
    <citation type="submission" date="2017-06" db="EMBL/GenBank/DDBJ databases">
        <title>Description of Rhodopirellula bahusiensis sp. nov.</title>
        <authorList>
            <person name="Kizina J."/>
            <person name="Harder J."/>
        </authorList>
    </citation>
    <scope>NUCLEOTIDE SEQUENCE [LARGE SCALE GENOMIC DNA]</scope>
    <source>
        <strain evidence="3 4">SWK21</strain>
    </source>
</reference>
<proteinExistence type="predicted"/>
<keyword evidence="4" id="KW-1185">Reference proteome</keyword>
<evidence type="ECO:0000313" key="3">
    <source>
        <dbReference type="EMBL" id="PHQ35492.1"/>
    </source>
</evidence>